<dbReference type="HOGENOM" id="CLU_026444_0_3_7"/>
<dbReference type="InterPro" id="IPR000182">
    <property type="entry name" value="GNAT_dom"/>
</dbReference>
<dbReference type="InterPro" id="IPR022657">
    <property type="entry name" value="De-COase2_CS"/>
</dbReference>
<gene>
    <name evidence="5" type="ORF">DESAM_20002</name>
</gene>
<accession>L0R6G0</accession>
<dbReference type="Gene3D" id="2.40.37.10">
    <property type="entry name" value="Lyase, Ornithine Decarboxylase, Chain A, domain 1"/>
    <property type="match status" value="1"/>
</dbReference>
<feature type="domain" description="N-acetyltransferase" evidence="4">
    <location>
        <begin position="412"/>
        <end position="549"/>
    </location>
</feature>
<dbReference type="InterPro" id="IPR009006">
    <property type="entry name" value="Ala_racemase/Decarboxylase_C"/>
</dbReference>
<organism evidence="5 6">
    <name type="scientific">Maridesulfovibrio hydrothermalis AM13 = DSM 14728</name>
    <dbReference type="NCBI Taxonomy" id="1121451"/>
    <lineage>
        <taxon>Bacteria</taxon>
        <taxon>Pseudomonadati</taxon>
        <taxon>Thermodesulfobacteriota</taxon>
        <taxon>Desulfovibrionia</taxon>
        <taxon>Desulfovibrionales</taxon>
        <taxon>Desulfovibrionaceae</taxon>
        <taxon>Maridesulfovibrio</taxon>
    </lineage>
</organism>
<dbReference type="InterPro" id="IPR022644">
    <property type="entry name" value="De-COase2_N"/>
</dbReference>
<keyword evidence="5" id="KW-0456">Lyase</keyword>
<dbReference type="Pfam" id="PF02784">
    <property type="entry name" value="Orn_Arg_deC_N"/>
    <property type="match status" value="1"/>
</dbReference>
<sequence>MTYNINNLSITDNDLLQSAEIHGTPCYIYDLRWISNQWKELKKILPDGSELCYSVKANPNCEIINILNNIGSHFDAASVNEIELLISSGVEPNKIYYIAPGKSRSDIRGAIKNNIKAIVIDSPKELHKIIEASENMGKPQEVMFRLNPGERSYGSLSMAGATQFGMSKEEIVVCWKELRNRYPFIKCIGLQCYQGTNILDEKLLISEFGKVLNDFSDITGVLNEVPLLLDIGGGFGSPFSMEEHPLDLMELKAGLTAVVSPHSRKFQNSQYIFESGRYIVGGGGIFLTRIRDVKELSNRKYVIIDGGIHCFGGLGRTNAFRPPPIRILRSKETRVESVTLCGPSCTPLDVIAHNVKLPSPKEGDLLAIYNAGAYQQSASPGRFLSFGFPTEVCLLTNEAKKLGLPNLEECSCSIGIAEQKDTQRIIAFFKAYLHDNNPAIYSQEFLCNYGLSGAIKRQSVIVAYERDSIVAACRYYRRKNGDISLYQFAIREDSRGRHLLIHMLKTLGNVCVHSKCPAEIGFNNYYKKTGWHLEKNDGEYCHWIMSFRT</sequence>
<dbReference type="PANTHER" id="PTHR43727:SF2">
    <property type="entry name" value="GROUP IV DECARBOXYLASE"/>
    <property type="match status" value="1"/>
</dbReference>
<dbReference type="InterPro" id="IPR000183">
    <property type="entry name" value="Orn/DAP/Arg_de-COase"/>
</dbReference>
<dbReference type="PROSITE" id="PS51186">
    <property type="entry name" value="GNAT"/>
    <property type="match status" value="1"/>
</dbReference>
<dbReference type="STRING" id="1121451.DESAM_20002"/>
<comment type="cofactor">
    <cofactor evidence="1 3">
        <name>pyridoxal 5'-phosphate</name>
        <dbReference type="ChEBI" id="CHEBI:597326"/>
    </cofactor>
</comment>
<dbReference type="KEGG" id="dhy:DESAM_20002"/>
<dbReference type="EC" id="4.1.1.20" evidence="5"/>
<dbReference type="SUPFAM" id="SSF50621">
    <property type="entry name" value="Alanine racemase C-terminal domain-like"/>
    <property type="match status" value="1"/>
</dbReference>
<name>L0R6G0_9BACT</name>
<dbReference type="Proteomes" id="UP000010808">
    <property type="component" value="Chromosome"/>
</dbReference>
<dbReference type="GO" id="GO:0009089">
    <property type="term" value="P:lysine biosynthetic process via diaminopimelate"/>
    <property type="evidence" value="ECO:0007669"/>
    <property type="project" value="TreeGrafter"/>
</dbReference>
<dbReference type="InterPro" id="IPR016181">
    <property type="entry name" value="Acyl_CoA_acyltransferase"/>
</dbReference>
<reference evidence="5 6" key="1">
    <citation type="submission" date="2012-10" db="EMBL/GenBank/DDBJ databases">
        <authorList>
            <person name="Genoscope - CEA"/>
        </authorList>
    </citation>
    <scope>NUCLEOTIDE SEQUENCE [LARGE SCALE GENOMIC DNA]</scope>
    <source>
        <strain evidence="6">AM13 / DSM 14728</strain>
    </source>
</reference>
<keyword evidence="2 3" id="KW-0663">Pyridoxal phosphate</keyword>
<protein>
    <submittedName>
        <fullName evidence="5">Putative Diaminopimelate decarboxylase</fullName>
        <ecNumber evidence="5">4.1.1.20</ecNumber>
    </submittedName>
</protein>
<evidence type="ECO:0000256" key="2">
    <source>
        <dbReference type="ARBA" id="ARBA00022898"/>
    </source>
</evidence>
<dbReference type="PRINTS" id="PR01179">
    <property type="entry name" value="ODADCRBXLASE"/>
</dbReference>
<dbReference type="OrthoDB" id="9802241at2"/>
<feature type="active site" description="Proton donor" evidence="3">
    <location>
        <position position="345"/>
    </location>
</feature>
<dbReference type="GO" id="GO:0008836">
    <property type="term" value="F:diaminopimelate decarboxylase activity"/>
    <property type="evidence" value="ECO:0007669"/>
    <property type="project" value="UniProtKB-EC"/>
</dbReference>
<keyword evidence="6" id="KW-1185">Reference proteome</keyword>
<dbReference type="Gene3D" id="3.20.20.10">
    <property type="entry name" value="Alanine racemase"/>
    <property type="match status" value="1"/>
</dbReference>
<evidence type="ECO:0000313" key="6">
    <source>
        <dbReference type="Proteomes" id="UP000010808"/>
    </source>
</evidence>
<evidence type="ECO:0000259" key="4">
    <source>
        <dbReference type="PROSITE" id="PS51186"/>
    </source>
</evidence>
<dbReference type="EMBL" id="FO203522">
    <property type="protein sequence ID" value="CCO22293.1"/>
    <property type="molecule type" value="Genomic_DNA"/>
</dbReference>
<dbReference type="Gene3D" id="3.40.630.30">
    <property type="match status" value="1"/>
</dbReference>
<evidence type="ECO:0000256" key="1">
    <source>
        <dbReference type="ARBA" id="ARBA00001933"/>
    </source>
</evidence>
<dbReference type="PANTHER" id="PTHR43727">
    <property type="entry name" value="DIAMINOPIMELATE DECARBOXYLASE"/>
    <property type="match status" value="1"/>
</dbReference>
<dbReference type="PROSITE" id="PS00879">
    <property type="entry name" value="ODR_DC_2_2"/>
    <property type="match status" value="1"/>
</dbReference>
<dbReference type="SUPFAM" id="SSF55729">
    <property type="entry name" value="Acyl-CoA N-acyltransferases (Nat)"/>
    <property type="match status" value="1"/>
</dbReference>
<dbReference type="AlphaFoldDB" id="L0R6G0"/>
<dbReference type="RefSeq" id="WP_015334903.1">
    <property type="nucleotide sequence ID" value="NC_020055.1"/>
</dbReference>
<dbReference type="eggNOG" id="COG0019">
    <property type="taxonomic scope" value="Bacteria"/>
</dbReference>
<proteinExistence type="predicted"/>
<evidence type="ECO:0000313" key="5">
    <source>
        <dbReference type="EMBL" id="CCO22293.1"/>
    </source>
</evidence>
<dbReference type="PATRIC" id="fig|1121451.3.peg.283"/>
<dbReference type="SUPFAM" id="SSF51419">
    <property type="entry name" value="PLP-binding barrel"/>
    <property type="match status" value="1"/>
</dbReference>
<evidence type="ECO:0000256" key="3">
    <source>
        <dbReference type="PIRSR" id="PIRSR600183-50"/>
    </source>
</evidence>
<dbReference type="GO" id="GO:0016747">
    <property type="term" value="F:acyltransferase activity, transferring groups other than amino-acyl groups"/>
    <property type="evidence" value="ECO:0007669"/>
    <property type="project" value="InterPro"/>
</dbReference>
<feature type="modified residue" description="N6-(pyridoxal phosphate)lysine" evidence="3">
    <location>
        <position position="56"/>
    </location>
</feature>
<dbReference type="InterPro" id="IPR029066">
    <property type="entry name" value="PLP-binding_barrel"/>
</dbReference>